<evidence type="ECO:0000313" key="1">
    <source>
        <dbReference type="EMBL" id="GBN05108.1"/>
    </source>
</evidence>
<proteinExistence type="predicted"/>
<keyword evidence="2" id="KW-1185">Reference proteome</keyword>
<gene>
    <name evidence="1" type="ORF">AVEN_219645_1</name>
</gene>
<dbReference type="AlphaFoldDB" id="A0A4Y2KS54"/>
<evidence type="ECO:0000313" key="2">
    <source>
        <dbReference type="Proteomes" id="UP000499080"/>
    </source>
</evidence>
<dbReference type="EMBL" id="BGPR01004942">
    <property type="protein sequence ID" value="GBN05108.1"/>
    <property type="molecule type" value="Genomic_DNA"/>
</dbReference>
<organism evidence="1 2">
    <name type="scientific">Araneus ventricosus</name>
    <name type="common">Orbweaver spider</name>
    <name type="synonym">Epeira ventricosa</name>
    <dbReference type="NCBI Taxonomy" id="182803"/>
    <lineage>
        <taxon>Eukaryota</taxon>
        <taxon>Metazoa</taxon>
        <taxon>Ecdysozoa</taxon>
        <taxon>Arthropoda</taxon>
        <taxon>Chelicerata</taxon>
        <taxon>Arachnida</taxon>
        <taxon>Araneae</taxon>
        <taxon>Araneomorphae</taxon>
        <taxon>Entelegynae</taxon>
        <taxon>Araneoidea</taxon>
        <taxon>Araneidae</taxon>
        <taxon>Araneus</taxon>
    </lineage>
</organism>
<name>A0A4Y2KS54_ARAVE</name>
<dbReference type="Proteomes" id="UP000499080">
    <property type="component" value="Unassembled WGS sequence"/>
</dbReference>
<reference evidence="1 2" key="1">
    <citation type="journal article" date="2019" name="Sci. Rep.">
        <title>Orb-weaving spider Araneus ventricosus genome elucidates the spidroin gene catalogue.</title>
        <authorList>
            <person name="Kono N."/>
            <person name="Nakamura H."/>
            <person name="Ohtoshi R."/>
            <person name="Moran D.A.P."/>
            <person name="Shinohara A."/>
            <person name="Yoshida Y."/>
            <person name="Fujiwara M."/>
            <person name="Mori M."/>
            <person name="Tomita M."/>
            <person name="Arakawa K."/>
        </authorList>
    </citation>
    <scope>NUCLEOTIDE SEQUENCE [LARGE SCALE GENOMIC DNA]</scope>
</reference>
<accession>A0A4Y2KS54</accession>
<protein>
    <submittedName>
        <fullName evidence="1">Uncharacterized protein</fullName>
    </submittedName>
</protein>
<comment type="caution">
    <text evidence="1">The sequence shown here is derived from an EMBL/GenBank/DDBJ whole genome shotgun (WGS) entry which is preliminary data.</text>
</comment>
<sequence>MVLPNFNKFQRIETSQSNLSDFALIFENQLIFDTKVNPINIPQGKEMITPPKRSLTDTTALHISHHLYIALVYLTSPRLNSPYKTGSVHYSCNPYADARRSKWKIGIAEYN</sequence>